<reference evidence="4" key="1">
    <citation type="submission" date="2025-08" db="UniProtKB">
        <authorList>
            <consortium name="RefSeq"/>
        </authorList>
    </citation>
    <scope>IDENTIFICATION</scope>
    <source>
        <tissue evidence="4">Whole organism</tissue>
    </source>
</reference>
<gene>
    <name evidence="4" type="primary">LOC108673643</name>
</gene>
<keyword evidence="3" id="KW-1185">Reference proteome</keyword>
<evidence type="ECO:0000313" key="3">
    <source>
        <dbReference type="Proteomes" id="UP000694843"/>
    </source>
</evidence>
<evidence type="ECO:0000256" key="1">
    <source>
        <dbReference type="SAM" id="Coils"/>
    </source>
</evidence>
<feature type="coiled-coil region" evidence="1">
    <location>
        <begin position="125"/>
        <end position="170"/>
    </location>
</feature>
<dbReference type="RefSeq" id="XP_018016988.2">
    <property type="nucleotide sequence ID" value="XM_018161499.2"/>
</dbReference>
<keyword evidence="1" id="KW-0175">Coiled coil</keyword>
<feature type="compositionally biased region" description="Low complexity" evidence="2">
    <location>
        <begin position="243"/>
        <end position="255"/>
    </location>
</feature>
<dbReference type="GeneID" id="108673643"/>
<sequence length="397" mass="44159">MYHLHLVLLANKHQHDQRLLQRTQLHRDHMDLLAAQKEDETAMLVSTKRAEVQKVQELVAMLRQEQEADVGTLQAECQQAQLKLQELMKTLRASQNVISKMQFELASAGVSESSGAESPLVLNELLKLRQRAALLRAAAAAAEAQSETAIRTANARARVATERLERLLSEGRSLLKTWFLCCRLQTEKDRLLPFLPADPRIEALRREGVTLKEVSTIEETRIKRTQNTLLPSVSRRDELHVQSAISKSSGASDSGVGTSAISSTRGDWSHRVGTLPGLEESPSVSRLLADESAARSAAAENLKLTRPTAALQDSAIAQAEDILRRHESLGRMNRLLQVTKLERTNLREEEKRLRQQLTSLTQELRERIHNIGASDAALASAAQPPLLAKKIELHLVD</sequence>
<feature type="compositionally biased region" description="Polar residues" evidence="2">
    <location>
        <begin position="256"/>
        <end position="266"/>
    </location>
</feature>
<protein>
    <submittedName>
        <fullName evidence="4">Dynein regulatory complex subunit 2</fullName>
    </submittedName>
</protein>
<feature type="coiled-coil region" evidence="1">
    <location>
        <begin position="336"/>
        <end position="367"/>
    </location>
</feature>
<name>A0A8B7NTE2_HYAAZ</name>
<dbReference type="AlphaFoldDB" id="A0A8B7NTE2"/>
<evidence type="ECO:0000313" key="4">
    <source>
        <dbReference type="RefSeq" id="XP_018016988.2"/>
    </source>
</evidence>
<proteinExistence type="predicted"/>
<dbReference type="KEGG" id="hazt:108673643"/>
<feature type="coiled-coil region" evidence="1">
    <location>
        <begin position="45"/>
        <end position="97"/>
    </location>
</feature>
<dbReference type="Proteomes" id="UP000694843">
    <property type="component" value="Unplaced"/>
</dbReference>
<feature type="region of interest" description="Disordered" evidence="2">
    <location>
        <begin position="241"/>
        <end position="283"/>
    </location>
</feature>
<organism evidence="3 4">
    <name type="scientific">Hyalella azteca</name>
    <name type="common">Amphipod</name>
    <dbReference type="NCBI Taxonomy" id="294128"/>
    <lineage>
        <taxon>Eukaryota</taxon>
        <taxon>Metazoa</taxon>
        <taxon>Ecdysozoa</taxon>
        <taxon>Arthropoda</taxon>
        <taxon>Crustacea</taxon>
        <taxon>Multicrustacea</taxon>
        <taxon>Malacostraca</taxon>
        <taxon>Eumalacostraca</taxon>
        <taxon>Peracarida</taxon>
        <taxon>Amphipoda</taxon>
        <taxon>Senticaudata</taxon>
        <taxon>Talitrida</taxon>
        <taxon>Talitroidea</taxon>
        <taxon>Hyalellidae</taxon>
        <taxon>Hyalella</taxon>
    </lineage>
</organism>
<accession>A0A8B7NTE2</accession>
<evidence type="ECO:0000256" key="2">
    <source>
        <dbReference type="SAM" id="MobiDB-lite"/>
    </source>
</evidence>